<evidence type="ECO:0000313" key="1">
    <source>
        <dbReference type="EMBL" id="CAK7357157.1"/>
    </source>
</evidence>
<gene>
    <name evidence="1" type="ORF">DCAF_LOCUS27441</name>
</gene>
<name>A0AAV1SSX9_9ROSI</name>
<evidence type="ECO:0000313" key="2">
    <source>
        <dbReference type="Proteomes" id="UP001314170"/>
    </source>
</evidence>
<dbReference type="Proteomes" id="UP001314170">
    <property type="component" value="Unassembled WGS sequence"/>
</dbReference>
<protein>
    <submittedName>
        <fullName evidence="1">Uncharacterized protein</fullName>
    </submittedName>
</protein>
<comment type="caution">
    <text evidence="1">The sequence shown here is derived from an EMBL/GenBank/DDBJ whole genome shotgun (WGS) entry which is preliminary data.</text>
</comment>
<keyword evidence="2" id="KW-1185">Reference proteome</keyword>
<proteinExistence type="predicted"/>
<organism evidence="1 2">
    <name type="scientific">Dovyalis caffra</name>
    <dbReference type="NCBI Taxonomy" id="77055"/>
    <lineage>
        <taxon>Eukaryota</taxon>
        <taxon>Viridiplantae</taxon>
        <taxon>Streptophyta</taxon>
        <taxon>Embryophyta</taxon>
        <taxon>Tracheophyta</taxon>
        <taxon>Spermatophyta</taxon>
        <taxon>Magnoliopsida</taxon>
        <taxon>eudicotyledons</taxon>
        <taxon>Gunneridae</taxon>
        <taxon>Pentapetalae</taxon>
        <taxon>rosids</taxon>
        <taxon>fabids</taxon>
        <taxon>Malpighiales</taxon>
        <taxon>Salicaceae</taxon>
        <taxon>Flacourtieae</taxon>
        <taxon>Dovyalis</taxon>
    </lineage>
</organism>
<reference evidence="1 2" key="1">
    <citation type="submission" date="2024-01" db="EMBL/GenBank/DDBJ databases">
        <authorList>
            <person name="Waweru B."/>
        </authorList>
    </citation>
    <scope>NUCLEOTIDE SEQUENCE [LARGE SCALE GENOMIC DNA]</scope>
</reference>
<dbReference type="AlphaFoldDB" id="A0AAV1SSX9"/>
<accession>A0AAV1SSX9</accession>
<sequence length="76" mass="8364">MLLLIGQVLCLQILKDAFISLLLSHTKQLQATRPMRPLGYTINPNKYHSPCQGPKFGGCFVPPDAVMKESGSSSFE</sequence>
<dbReference type="EMBL" id="CAWUPB010001197">
    <property type="protein sequence ID" value="CAK7357157.1"/>
    <property type="molecule type" value="Genomic_DNA"/>
</dbReference>